<gene>
    <name evidence="4" type="ORF">JF50_02720</name>
</gene>
<accession>A0A0C1QDS7</accession>
<dbReference type="Gene3D" id="1.10.1660.10">
    <property type="match status" value="1"/>
</dbReference>
<feature type="coiled-coil region" evidence="2">
    <location>
        <begin position="66"/>
        <end position="100"/>
    </location>
</feature>
<comment type="caution">
    <text evidence="4">The sequence shown here is derived from an EMBL/GenBank/DDBJ whole genome shotgun (WGS) entry which is preliminary data.</text>
</comment>
<evidence type="ECO:0000256" key="2">
    <source>
        <dbReference type="SAM" id="Coils"/>
    </source>
</evidence>
<keyword evidence="1" id="KW-0238">DNA-binding</keyword>
<sequence length="389" mass="44393">MYKISELAKRVGLSRTALLYYEKQQLISGKRLANGYRIYSDKDIQRVHLIQKLLAGGLTIKECKSCLDAKIEKHRLRDRLSALNNEIEQKKQARDLLAAILGDAPQRHWHEELNTLAPDAHLSWLMQQGFNEKEALRLKWLSKDMNEHELYMADFMTVFGPLARWAPGSHEDTLKALSHVPLTPSIIADIGCGKGHATQLLATHTHANIIAIDNEQSALDALVDSFTQDGLVDRLQTDCTSMTELNMAQNSIDLIWSEGSAYIMGVQNALKKWRPKLKPNGVLVFSDMVWHTTKPSTQAQGFWAKEYPDIQSVEFRLKQISELGYEVIAHFPQSTQAWQNYYEPLRARTIELQPTMAHSQALQDIQNEVKICTEYADEFGYHMFILQKC</sequence>
<reference evidence="4 5" key="1">
    <citation type="submission" date="2014-12" db="EMBL/GenBank/DDBJ databases">
        <title>Draft Genome Sequence of Pseudoalteromonas luteoviolacea HI1.</title>
        <authorList>
            <person name="Asahina A.Y."/>
            <person name="Hadfield M.G."/>
        </authorList>
    </citation>
    <scope>NUCLEOTIDE SEQUENCE [LARGE SCALE GENOMIC DNA]</scope>
    <source>
        <strain evidence="4 5">HI1</strain>
    </source>
</reference>
<dbReference type="PANTHER" id="PTHR30204:SF97">
    <property type="entry name" value="MERR FAMILY REGULATORY PROTEIN"/>
    <property type="match status" value="1"/>
</dbReference>
<dbReference type="InterPro" id="IPR029063">
    <property type="entry name" value="SAM-dependent_MTases_sf"/>
</dbReference>
<dbReference type="CDD" id="cd02440">
    <property type="entry name" value="AdoMet_MTases"/>
    <property type="match status" value="1"/>
</dbReference>
<feature type="domain" description="HTH merR-type" evidence="3">
    <location>
        <begin position="1"/>
        <end position="69"/>
    </location>
</feature>
<dbReference type="Proteomes" id="UP000031327">
    <property type="component" value="Unassembled WGS sequence"/>
</dbReference>
<dbReference type="GO" id="GO:0032259">
    <property type="term" value="P:methylation"/>
    <property type="evidence" value="ECO:0007669"/>
    <property type="project" value="UniProtKB-KW"/>
</dbReference>
<dbReference type="Pfam" id="PF13649">
    <property type="entry name" value="Methyltransf_25"/>
    <property type="match status" value="1"/>
</dbReference>
<dbReference type="OrthoDB" id="9808480at2"/>
<evidence type="ECO:0000259" key="3">
    <source>
        <dbReference type="PROSITE" id="PS50937"/>
    </source>
</evidence>
<proteinExistence type="predicted"/>
<protein>
    <submittedName>
        <fullName evidence="4">Methyltransferase</fullName>
    </submittedName>
</protein>
<evidence type="ECO:0000313" key="5">
    <source>
        <dbReference type="Proteomes" id="UP000031327"/>
    </source>
</evidence>
<organism evidence="4 5">
    <name type="scientific">Pseudoalteromonas luteoviolacea</name>
    <dbReference type="NCBI Taxonomy" id="43657"/>
    <lineage>
        <taxon>Bacteria</taxon>
        <taxon>Pseudomonadati</taxon>
        <taxon>Pseudomonadota</taxon>
        <taxon>Gammaproteobacteria</taxon>
        <taxon>Alteromonadales</taxon>
        <taxon>Pseudoalteromonadaceae</taxon>
        <taxon>Pseudoalteromonas</taxon>
    </lineage>
</organism>
<dbReference type="AlphaFoldDB" id="A0A0C1QDS7"/>
<dbReference type="InterPro" id="IPR009061">
    <property type="entry name" value="DNA-bd_dom_put_sf"/>
</dbReference>
<dbReference type="SUPFAM" id="SSF46955">
    <property type="entry name" value="Putative DNA-binding domain"/>
    <property type="match status" value="1"/>
</dbReference>
<evidence type="ECO:0000256" key="1">
    <source>
        <dbReference type="ARBA" id="ARBA00023125"/>
    </source>
</evidence>
<dbReference type="GO" id="GO:0003700">
    <property type="term" value="F:DNA-binding transcription factor activity"/>
    <property type="evidence" value="ECO:0007669"/>
    <property type="project" value="InterPro"/>
</dbReference>
<dbReference type="InterPro" id="IPR047057">
    <property type="entry name" value="MerR_fam"/>
</dbReference>
<keyword evidence="4" id="KW-0808">Transferase</keyword>
<dbReference type="GO" id="GO:0003677">
    <property type="term" value="F:DNA binding"/>
    <property type="evidence" value="ECO:0007669"/>
    <property type="project" value="UniProtKB-KW"/>
</dbReference>
<dbReference type="RefSeq" id="WP_039607960.1">
    <property type="nucleotide sequence ID" value="NZ_JWIC01000003.1"/>
</dbReference>
<dbReference type="SUPFAM" id="SSF53335">
    <property type="entry name" value="S-adenosyl-L-methionine-dependent methyltransferases"/>
    <property type="match status" value="1"/>
</dbReference>
<dbReference type="Pfam" id="PF13411">
    <property type="entry name" value="MerR_1"/>
    <property type="match status" value="1"/>
</dbReference>
<name>A0A0C1QDS7_9GAMM</name>
<dbReference type="GO" id="GO:0008168">
    <property type="term" value="F:methyltransferase activity"/>
    <property type="evidence" value="ECO:0007669"/>
    <property type="project" value="UniProtKB-KW"/>
</dbReference>
<dbReference type="EMBL" id="JWIC01000003">
    <property type="protein sequence ID" value="KID58791.1"/>
    <property type="molecule type" value="Genomic_DNA"/>
</dbReference>
<dbReference type="PROSITE" id="PS50937">
    <property type="entry name" value="HTH_MERR_2"/>
    <property type="match status" value="1"/>
</dbReference>
<evidence type="ECO:0000313" key="4">
    <source>
        <dbReference type="EMBL" id="KID58791.1"/>
    </source>
</evidence>
<dbReference type="InterPro" id="IPR041698">
    <property type="entry name" value="Methyltransf_25"/>
</dbReference>
<dbReference type="InterPro" id="IPR000551">
    <property type="entry name" value="MerR-type_HTH_dom"/>
</dbReference>
<dbReference type="Gene3D" id="3.40.50.150">
    <property type="entry name" value="Vaccinia Virus protein VP39"/>
    <property type="match status" value="1"/>
</dbReference>
<keyword evidence="4" id="KW-0489">Methyltransferase</keyword>
<dbReference type="SMART" id="SM00422">
    <property type="entry name" value="HTH_MERR"/>
    <property type="match status" value="1"/>
</dbReference>
<keyword evidence="2" id="KW-0175">Coiled coil</keyword>
<dbReference type="PANTHER" id="PTHR30204">
    <property type="entry name" value="REDOX-CYCLING DRUG-SENSING TRANSCRIPTIONAL ACTIVATOR SOXR"/>
    <property type="match status" value="1"/>
</dbReference>